<dbReference type="InterPro" id="IPR024727">
    <property type="entry name" value="NAD_Glu_DH_N_ACT1"/>
</dbReference>
<dbReference type="Pfam" id="PF05088">
    <property type="entry name" value="Bac_GDH_CD"/>
    <property type="match status" value="1"/>
</dbReference>
<evidence type="ECO:0000313" key="8">
    <source>
        <dbReference type="EMBL" id="QEX19977.1"/>
    </source>
</evidence>
<dbReference type="Pfam" id="PF21076">
    <property type="entry name" value="GDH_ACT2"/>
    <property type="match status" value="1"/>
</dbReference>
<evidence type="ECO:0000259" key="4">
    <source>
        <dbReference type="Pfam" id="PF21074"/>
    </source>
</evidence>
<dbReference type="PIRSF" id="PIRSF036761">
    <property type="entry name" value="GDH_Mll4104"/>
    <property type="match status" value="1"/>
</dbReference>
<protein>
    <submittedName>
        <fullName evidence="8">Glutamate dehydrogenase</fullName>
    </submittedName>
</protein>
<dbReference type="InterPro" id="IPR049058">
    <property type="entry name" value="NAD_Glu_DH_HM2"/>
</dbReference>
<name>A0A5J6MSA7_9PROT</name>
<evidence type="ECO:0000256" key="2">
    <source>
        <dbReference type="SAM" id="Coils"/>
    </source>
</evidence>
<dbReference type="Pfam" id="PF21073">
    <property type="entry name" value="GDH_HM1"/>
    <property type="match status" value="1"/>
</dbReference>
<dbReference type="EMBL" id="CP042906">
    <property type="protein sequence ID" value="QEX19977.1"/>
    <property type="molecule type" value="Genomic_DNA"/>
</dbReference>
<feature type="coiled-coil region" evidence="2">
    <location>
        <begin position="713"/>
        <end position="740"/>
    </location>
</feature>
<dbReference type="Pfam" id="PF21077">
    <property type="entry name" value="GDH_ACT3"/>
    <property type="match status" value="1"/>
</dbReference>
<keyword evidence="2" id="KW-0175">Coiled coil</keyword>
<evidence type="ECO:0000259" key="5">
    <source>
        <dbReference type="Pfam" id="PF21075"/>
    </source>
</evidence>
<dbReference type="InterPro" id="IPR028971">
    <property type="entry name" value="NAD-GDH_cat"/>
</dbReference>
<dbReference type="InterPro" id="IPR007780">
    <property type="entry name" value="NAD_Glu_DH_bac"/>
</dbReference>
<feature type="domain" description="NAD-glutamate dehydrogenase catalytic" evidence="3">
    <location>
        <begin position="726"/>
        <end position="1221"/>
    </location>
</feature>
<dbReference type="Pfam" id="PF21079">
    <property type="entry name" value="GDH_HM2"/>
    <property type="match status" value="1"/>
</dbReference>
<dbReference type="InterPro" id="IPR048381">
    <property type="entry name" value="GDH_C"/>
</dbReference>
<dbReference type="InterPro" id="IPR046346">
    <property type="entry name" value="Aminoacid_DH-like_N_sf"/>
</dbReference>
<dbReference type="InterPro" id="IPR049056">
    <property type="entry name" value="NAD_Glu_DH_HM3"/>
</dbReference>
<keyword evidence="1" id="KW-0560">Oxidoreductase</keyword>
<evidence type="ECO:0000259" key="6">
    <source>
        <dbReference type="Pfam" id="PF21076"/>
    </source>
</evidence>
<dbReference type="Pfam" id="PF21074">
    <property type="entry name" value="GDH_C"/>
    <property type="match status" value="1"/>
</dbReference>
<feature type="domain" description="NAD-glutamate dehydrogenase N-terminal ACT1" evidence="5">
    <location>
        <begin position="35"/>
        <end position="170"/>
    </location>
</feature>
<evidence type="ECO:0000256" key="1">
    <source>
        <dbReference type="ARBA" id="ARBA00023002"/>
    </source>
</evidence>
<dbReference type="KEGG" id="htq:FRZ44_52920"/>
<organism evidence="8 9">
    <name type="scientific">Hypericibacter terrae</name>
    <dbReference type="NCBI Taxonomy" id="2602015"/>
    <lineage>
        <taxon>Bacteria</taxon>
        <taxon>Pseudomonadati</taxon>
        <taxon>Pseudomonadota</taxon>
        <taxon>Alphaproteobacteria</taxon>
        <taxon>Rhodospirillales</taxon>
        <taxon>Dongiaceae</taxon>
        <taxon>Hypericibacter</taxon>
    </lineage>
</organism>
<dbReference type="Pfam" id="PF21075">
    <property type="entry name" value="GDH_ACT1"/>
    <property type="match status" value="1"/>
</dbReference>
<dbReference type="OrthoDB" id="9758052at2"/>
<gene>
    <name evidence="8" type="ORF">FRZ44_52920</name>
</gene>
<dbReference type="InterPro" id="IPR049059">
    <property type="entry name" value="NAD_Glu_DH_HM1"/>
</dbReference>
<dbReference type="SUPFAM" id="SSF53223">
    <property type="entry name" value="Aminoacid dehydrogenase-like, N-terminal domain"/>
    <property type="match status" value="1"/>
</dbReference>
<dbReference type="Pfam" id="PF21078">
    <property type="entry name" value="GDH_HM3"/>
    <property type="match status" value="1"/>
</dbReference>
<dbReference type="PANTHER" id="PTHR43403:SF1">
    <property type="entry name" value="NAD-SPECIFIC GLUTAMATE DEHYDROGENASE"/>
    <property type="match status" value="1"/>
</dbReference>
<feature type="domain" description="NAD-glutamate dehydrogenase ACT2" evidence="6">
    <location>
        <begin position="406"/>
        <end position="493"/>
    </location>
</feature>
<dbReference type="InterPro" id="IPR049062">
    <property type="entry name" value="NAD_Glu_DH_ACT2"/>
</dbReference>
<dbReference type="GO" id="GO:0004352">
    <property type="term" value="F:glutamate dehydrogenase (NAD+) activity"/>
    <property type="evidence" value="ECO:0007669"/>
    <property type="project" value="InterPro"/>
</dbReference>
<accession>A0A5J6MSA7</accession>
<dbReference type="Proteomes" id="UP000326202">
    <property type="component" value="Chromosome"/>
</dbReference>
<feature type="domain" description="NAD-specific glutamate dehydrogenase C-terminal" evidence="4">
    <location>
        <begin position="1267"/>
        <end position="1605"/>
    </location>
</feature>
<dbReference type="GO" id="GO:0006538">
    <property type="term" value="P:L-glutamate catabolic process"/>
    <property type="evidence" value="ECO:0007669"/>
    <property type="project" value="InterPro"/>
</dbReference>
<dbReference type="InterPro" id="IPR049064">
    <property type="entry name" value="NAD_Glu_DH_ACT3"/>
</dbReference>
<dbReference type="RefSeq" id="WP_151179989.1">
    <property type="nucleotide sequence ID" value="NZ_CP042906.1"/>
</dbReference>
<evidence type="ECO:0000259" key="7">
    <source>
        <dbReference type="Pfam" id="PF21077"/>
    </source>
</evidence>
<feature type="domain" description="NAD-glutamate dehydrogenase ACT3" evidence="7">
    <location>
        <begin position="550"/>
        <end position="627"/>
    </location>
</feature>
<proteinExistence type="predicted"/>
<reference evidence="8 9" key="1">
    <citation type="submission" date="2019-08" db="EMBL/GenBank/DDBJ databases">
        <title>Hyperibacter terrae gen. nov., sp. nov. and Hyperibacter viscosus sp. nov., two new members in the family Rhodospirillaceae isolated from the rhizosphere of Hypericum perforatum.</title>
        <authorList>
            <person name="Noviana Z."/>
        </authorList>
    </citation>
    <scope>NUCLEOTIDE SEQUENCE [LARGE SCALE GENOMIC DNA]</scope>
    <source>
        <strain evidence="8 9">R5913</strain>
    </source>
</reference>
<sequence>MRTRAEQAKADLIERVAQTAAQRLDRKRAADVERFVRLFYANVPPDDILEDSPENLFSAAMTLWNFGLQRAPGSAKVRVYNPRLDEHGWRSPHTVVEIVNDDMPFLVDSVTAELNRRELTVHLVIHPILRVKRDHKGQLTGTGDAAAPAESYMQIRISEQSSPETLEQIKLGLESVLTEVRLAVRDWPAMRARIEQITRELAQSKLPLPKDEVSEAHDFLAWVGEDHFTFLGYREYDFSGEGDNATLTVRAGSGLGILSDDNYSVFDRQKNFERMPAEVRAFMRQPQLLAIMKSNKRATVHRPVHMDTIGIKRFDAEGNPTGEQLFIGLFTSVAYNKSPREIPLLRRKLERVIARAGFEPNSHDGKALLHILESHPRDELFQATDDELFEIALGILHLQERQRVALFLRKDPFERFVSCLIYVPRDRFTTELRLRMQDIVTKAFNGRLSAFYTQMTDAALSRLQLIVATTPGSVPDVDTAELEAKLVEAGRSWADSLQEALVDARGEEQGLLLLRRYSSAFSTGYRERFDAHGAVLDIGLIEKALESGRLTMSLYRPVEAPPSELRFKIYNAGDQIPLSDVLPMLEHMGLKVISEAPHLVRPLDRPRPVWIHDFLMCTADGRDIDIGAVKDNFQKAFERAWRGKAEDDGFNRLVLLAGLTWRDVVILRAYCKYLRQIQVAFSQSYMEETLARNFGIAALLVKLFRTLFDPSQRAEAEARADAIKAEIERALDQVANLDEDRILRRFLNLILATQRTNHYQTLGDGELKTYISFKLDSRLIDELPLPRPVYEIWAYGPRVEAVHLRGGKVARGGIRWSDRREDFRTEVLGLMKAQMVKNAVIVPVGSKGGFVVKKPPAGASRDQLQAEVIECYKTMMRGLLDLTDNLTANGLVPPPNLVRRDPDDPYLVVAADKGTATFSDIANSVSLEYGFWLGDAFASGGSVGYDHKKMAITARGAWESVKRHFRETGVDVQRTDFSTIGIGDMSGDVFGNGMLQSPHIRLIGAFNHLHIFVDPAPDAGKSFAERKRLFDLPRSSWIDYDASLISEGGGVFDRKAKRLAVTPQMKAAFGLTVDSIAPNDLIRAMLKTPIDLLWLGGIGTYVKAAAETHADVGDRANDALRVDAEELRCKVVGEGANLGFTQRGRIAYVLKGGRLNTDAVDNSAGVDCSDHEVNIKILLNASVAAGDLTLKQRDKLLTQMTDDVAALVLRDNYLQTQALTLAETQGWFRLDQQGRFMRALERAGKLDRAIEFLPDDETLATRLAQRNGLTRPELAVLMAYAKMSLYDELLPSDLPDDPQLIDDLRRYFPKLLQERFPEQIAQHQLRREIIATVVTNSLVNRAGITFIHVMKEKTGQAASDIARAYAITRAVFELRALWAEIEALDNKVPAKLQALMADATVRLAEAGTLWFLRNGKLPLDIAAHIEAHRGDIAKLGAQLEDYLTETDRAAFAKRVEALTLEGVPDALARKVARLDLLAPGLDIVRIAQRSGKSLERVARTFYAVGVRFHLNWLRSATGGVNLDTHWDRMAVAAVLDDLYSHQRVLTERMLGANGVADGLAESEAIEQWAQARGSAVHRIEMLFADLRQQGGLDLAKLAVANRELRSLLGG</sequence>
<keyword evidence="9" id="KW-1185">Reference proteome</keyword>
<evidence type="ECO:0000259" key="3">
    <source>
        <dbReference type="Pfam" id="PF05088"/>
    </source>
</evidence>
<dbReference type="InterPro" id="IPR036291">
    <property type="entry name" value="NAD(P)-bd_dom_sf"/>
</dbReference>
<evidence type="ECO:0000313" key="9">
    <source>
        <dbReference type="Proteomes" id="UP000326202"/>
    </source>
</evidence>
<dbReference type="SUPFAM" id="SSF51735">
    <property type="entry name" value="NAD(P)-binding Rossmann-fold domains"/>
    <property type="match status" value="1"/>
</dbReference>
<dbReference type="PANTHER" id="PTHR43403">
    <property type="entry name" value="NAD-SPECIFIC GLUTAMATE DEHYDROGENASE"/>
    <property type="match status" value="1"/>
</dbReference>
<dbReference type="GO" id="GO:0004069">
    <property type="term" value="F:L-aspartate:2-oxoglutarate aminotransferase activity"/>
    <property type="evidence" value="ECO:0007669"/>
    <property type="project" value="InterPro"/>
</dbReference>